<keyword evidence="2" id="KW-1185">Reference proteome</keyword>
<evidence type="ECO:0000313" key="2">
    <source>
        <dbReference type="Proteomes" id="UP001235064"/>
    </source>
</evidence>
<dbReference type="Proteomes" id="UP001235064">
    <property type="component" value="Unassembled WGS sequence"/>
</dbReference>
<reference evidence="1 2" key="1">
    <citation type="submission" date="2023-06" db="EMBL/GenBank/DDBJ databases">
        <title>Microbacterium sp. nov., isolated from a waste landfill.</title>
        <authorList>
            <person name="Wen W."/>
        </authorList>
    </citation>
    <scope>NUCLEOTIDE SEQUENCE [LARGE SCALE GENOMIC DNA]</scope>
    <source>
        <strain evidence="1 2">ASV49</strain>
    </source>
</reference>
<comment type="caution">
    <text evidence="1">The sequence shown here is derived from an EMBL/GenBank/DDBJ whole genome shotgun (WGS) entry which is preliminary data.</text>
</comment>
<gene>
    <name evidence="1" type="ORF">QSV35_05880</name>
</gene>
<evidence type="ECO:0000313" key="1">
    <source>
        <dbReference type="EMBL" id="MDL9978851.1"/>
    </source>
</evidence>
<dbReference type="RefSeq" id="WP_286287622.1">
    <property type="nucleotide sequence ID" value="NZ_JASXSZ010000001.1"/>
</dbReference>
<dbReference type="EMBL" id="JASXSZ010000001">
    <property type="protein sequence ID" value="MDL9978851.1"/>
    <property type="molecule type" value="Genomic_DNA"/>
</dbReference>
<sequence length="115" mass="12228">MTITAGAAVISPILIHGFESSREAGTIVHDVIGRANPDITLRPASLRTGTARLLFADETASKSAEDALSLAVTCTLTTELASASFPFVVRGPITRTLNESRVTWLVAFEFQEIAP</sequence>
<protein>
    <submittedName>
        <fullName evidence="1">Uncharacterized protein</fullName>
    </submittedName>
</protein>
<organism evidence="1 2">
    <name type="scientific">Microbacterium candidum</name>
    <dbReference type="NCBI Taxonomy" id="3041922"/>
    <lineage>
        <taxon>Bacteria</taxon>
        <taxon>Bacillati</taxon>
        <taxon>Actinomycetota</taxon>
        <taxon>Actinomycetes</taxon>
        <taxon>Micrococcales</taxon>
        <taxon>Microbacteriaceae</taxon>
        <taxon>Microbacterium</taxon>
    </lineage>
</organism>
<name>A0ABT7MWL6_9MICO</name>
<proteinExistence type="predicted"/>
<accession>A0ABT7MWL6</accession>